<comment type="caution">
    <text evidence="1">The sequence shown here is derived from an EMBL/GenBank/DDBJ whole genome shotgun (WGS) entry which is preliminary data.</text>
</comment>
<proteinExistence type="predicted"/>
<protein>
    <submittedName>
        <fullName evidence="1">Uncharacterized protein</fullName>
    </submittedName>
</protein>
<evidence type="ECO:0000313" key="2">
    <source>
        <dbReference type="Proteomes" id="UP000735302"/>
    </source>
</evidence>
<keyword evidence="2" id="KW-1185">Reference proteome</keyword>
<accession>A0AAV3YVQ3</accession>
<name>A0AAV3YVQ3_9GAST</name>
<sequence>MLDYTLCIIYGNTRRRKEVRFCQIGLSSPDASNTNDSDIQQCDVAKKTLIPTLTHGNTPCRVVGNRRRPHDYSEMVCMRS</sequence>
<dbReference type="Proteomes" id="UP000735302">
    <property type="component" value="Unassembled WGS sequence"/>
</dbReference>
<gene>
    <name evidence="1" type="ORF">PoB_001303500</name>
</gene>
<dbReference type="EMBL" id="BLXT01001549">
    <property type="protein sequence ID" value="GFN86529.1"/>
    <property type="molecule type" value="Genomic_DNA"/>
</dbReference>
<dbReference type="AlphaFoldDB" id="A0AAV3YVQ3"/>
<evidence type="ECO:0000313" key="1">
    <source>
        <dbReference type="EMBL" id="GFN86529.1"/>
    </source>
</evidence>
<organism evidence="1 2">
    <name type="scientific">Plakobranchus ocellatus</name>
    <dbReference type="NCBI Taxonomy" id="259542"/>
    <lineage>
        <taxon>Eukaryota</taxon>
        <taxon>Metazoa</taxon>
        <taxon>Spiralia</taxon>
        <taxon>Lophotrochozoa</taxon>
        <taxon>Mollusca</taxon>
        <taxon>Gastropoda</taxon>
        <taxon>Heterobranchia</taxon>
        <taxon>Euthyneura</taxon>
        <taxon>Panpulmonata</taxon>
        <taxon>Sacoglossa</taxon>
        <taxon>Placobranchoidea</taxon>
        <taxon>Plakobranchidae</taxon>
        <taxon>Plakobranchus</taxon>
    </lineage>
</organism>
<reference evidence="1 2" key="1">
    <citation type="journal article" date="2021" name="Elife">
        <title>Chloroplast acquisition without the gene transfer in kleptoplastic sea slugs, Plakobranchus ocellatus.</title>
        <authorList>
            <person name="Maeda T."/>
            <person name="Takahashi S."/>
            <person name="Yoshida T."/>
            <person name="Shimamura S."/>
            <person name="Takaki Y."/>
            <person name="Nagai Y."/>
            <person name="Toyoda A."/>
            <person name="Suzuki Y."/>
            <person name="Arimoto A."/>
            <person name="Ishii H."/>
            <person name="Satoh N."/>
            <person name="Nishiyama T."/>
            <person name="Hasebe M."/>
            <person name="Maruyama T."/>
            <person name="Minagawa J."/>
            <person name="Obokata J."/>
            <person name="Shigenobu S."/>
        </authorList>
    </citation>
    <scope>NUCLEOTIDE SEQUENCE [LARGE SCALE GENOMIC DNA]</scope>
</reference>